<dbReference type="InterPro" id="IPR016040">
    <property type="entry name" value="NAD(P)-bd_dom"/>
</dbReference>
<dbReference type="AlphaFoldDB" id="A0A7J7J147"/>
<dbReference type="Pfam" id="PF13460">
    <property type="entry name" value="NAD_binding_10"/>
    <property type="match status" value="1"/>
</dbReference>
<dbReference type="InterPro" id="IPR036291">
    <property type="entry name" value="NAD(P)-bd_dom_sf"/>
</dbReference>
<comment type="subunit">
    <text evidence="1">Monomer. Forms homodimers during oxidative stress. Interacts (via N-terminus) with elongation factor EEF1A1 (via middle-region); the interaction is direct and competes with EEF1A1 binding to guanyl-nucleotide exchange factor EEF1B2, thereby inhibiting GDP for GTP exchange and reactivation of EEF1A1. Interacts with nuclear transport receptors XPO4, IPO5/RANBP5, IPO7, IPO9 and KPNB1 as well as GCN1L1/GCN1 and LRPPRC probably through their HEAT repeats. Binds NCOA5/CIA.</text>
</comment>
<comment type="caution">
    <text evidence="4">The sequence shown here is derived from an EMBL/GenBank/DDBJ whole genome shotgun (WGS) entry which is preliminary data.</text>
</comment>
<dbReference type="Proteomes" id="UP000593567">
    <property type="component" value="Unassembled WGS sequence"/>
</dbReference>
<proteinExistence type="predicted"/>
<protein>
    <recommendedName>
        <fullName evidence="2">Protein HTATIP2</fullName>
    </recommendedName>
</protein>
<dbReference type="PANTHER" id="PTHR14097">
    <property type="entry name" value="OXIDOREDUCTASE HTATIP2"/>
    <property type="match status" value="1"/>
</dbReference>
<dbReference type="EMBL" id="VXIV02003230">
    <property type="protein sequence ID" value="KAF6019456.1"/>
    <property type="molecule type" value="Genomic_DNA"/>
</dbReference>
<dbReference type="PANTHER" id="PTHR14097:SF7">
    <property type="entry name" value="OXIDOREDUCTASE HTATIP2"/>
    <property type="match status" value="1"/>
</dbReference>
<dbReference type="OrthoDB" id="430436at2759"/>
<dbReference type="GO" id="GO:0005737">
    <property type="term" value="C:cytoplasm"/>
    <property type="evidence" value="ECO:0007669"/>
    <property type="project" value="TreeGrafter"/>
</dbReference>
<gene>
    <name evidence="4" type="ORF">EB796_022263</name>
</gene>
<sequence>MATGLLRSAFVVGYTGATGKDLVKELAKSKKFEQVVLIGRRKVEYEDQELQKFEQRIVDFQKLSDFKDSFKDFDVGFCCLGTTKKDAGSAEAFRRIDFDYVHELATYAKEGGVKHFHYVSSAGADKNSSFLYARVKGEIEEALAKLSFDRLSIYQPKFLKRKEQARGGEKFIGILLKPLELVSPQTVVTPCDLLARAMINNCETTPNSSLEIIHNNGIYKLDSPKPE</sequence>
<dbReference type="CDD" id="cd05250">
    <property type="entry name" value="CC3_like_SDR_a"/>
    <property type="match status" value="1"/>
</dbReference>
<dbReference type="SUPFAM" id="SSF51735">
    <property type="entry name" value="NAD(P)-binding Rossmann-fold domains"/>
    <property type="match status" value="1"/>
</dbReference>
<evidence type="ECO:0000313" key="5">
    <source>
        <dbReference type="Proteomes" id="UP000593567"/>
    </source>
</evidence>
<dbReference type="GO" id="GO:0003824">
    <property type="term" value="F:catalytic activity"/>
    <property type="evidence" value="ECO:0007669"/>
    <property type="project" value="UniProtKB-ARBA"/>
</dbReference>
<name>A0A7J7J147_BUGNE</name>
<evidence type="ECO:0000256" key="2">
    <source>
        <dbReference type="ARBA" id="ARBA00093604"/>
    </source>
</evidence>
<reference evidence="4" key="1">
    <citation type="submission" date="2020-06" db="EMBL/GenBank/DDBJ databases">
        <title>Draft genome of Bugula neritina, a colonial animal packing powerful symbionts and potential medicines.</title>
        <authorList>
            <person name="Rayko M."/>
        </authorList>
    </citation>
    <scope>NUCLEOTIDE SEQUENCE [LARGE SCALE GENOMIC DNA]</scope>
    <source>
        <strain evidence="4">Kwan_BN1</strain>
    </source>
</reference>
<keyword evidence="5" id="KW-1185">Reference proteome</keyword>
<evidence type="ECO:0000259" key="3">
    <source>
        <dbReference type="Pfam" id="PF13460"/>
    </source>
</evidence>
<evidence type="ECO:0000313" key="4">
    <source>
        <dbReference type="EMBL" id="KAF6019456.1"/>
    </source>
</evidence>
<dbReference type="Gene3D" id="3.40.50.720">
    <property type="entry name" value="NAD(P)-binding Rossmann-like Domain"/>
    <property type="match status" value="1"/>
</dbReference>
<feature type="domain" description="NAD(P)-binding" evidence="3">
    <location>
        <begin position="15"/>
        <end position="129"/>
    </location>
</feature>
<organism evidence="4 5">
    <name type="scientific">Bugula neritina</name>
    <name type="common">Brown bryozoan</name>
    <name type="synonym">Sertularia neritina</name>
    <dbReference type="NCBI Taxonomy" id="10212"/>
    <lineage>
        <taxon>Eukaryota</taxon>
        <taxon>Metazoa</taxon>
        <taxon>Spiralia</taxon>
        <taxon>Lophotrochozoa</taxon>
        <taxon>Bryozoa</taxon>
        <taxon>Gymnolaemata</taxon>
        <taxon>Cheilostomatida</taxon>
        <taxon>Flustrina</taxon>
        <taxon>Buguloidea</taxon>
        <taxon>Bugulidae</taxon>
        <taxon>Bugula</taxon>
    </lineage>
</organism>
<dbReference type="GO" id="GO:0051170">
    <property type="term" value="P:import into nucleus"/>
    <property type="evidence" value="ECO:0007669"/>
    <property type="project" value="TreeGrafter"/>
</dbReference>
<evidence type="ECO:0000256" key="1">
    <source>
        <dbReference type="ARBA" id="ARBA00093483"/>
    </source>
</evidence>
<accession>A0A7J7J147</accession>